<dbReference type="InterPro" id="IPR001647">
    <property type="entry name" value="HTH_TetR"/>
</dbReference>
<keyword evidence="2 4" id="KW-0238">DNA-binding</keyword>
<organism evidence="7 8">
    <name type="scientific">Microcella daejeonensis</name>
    <dbReference type="NCBI Taxonomy" id="2994971"/>
    <lineage>
        <taxon>Bacteria</taxon>
        <taxon>Bacillati</taxon>
        <taxon>Actinomycetota</taxon>
        <taxon>Actinomycetes</taxon>
        <taxon>Micrococcales</taxon>
        <taxon>Microbacteriaceae</taxon>
        <taxon>Microcella</taxon>
    </lineage>
</organism>
<keyword evidence="8" id="KW-1185">Reference proteome</keyword>
<evidence type="ECO:0000256" key="4">
    <source>
        <dbReference type="PROSITE-ProRule" id="PRU00335"/>
    </source>
</evidence>
<feature type="compositionally biased region" description="Low complexity" evidence="5">
    <location>
        <begin position="9"/>
        <end position="21"/>
    </location>
</feature>
<feature type="DNA-binding region" description="H-T-H motif" evidence="4">
    <location>
        <begin position="43"/>
        <end position="62"/>
    </location>
</feature>
<dbReference type="EMBL" id="CP113089">
    <property type="protein sequence ID" value="WAB82511.1"/>
    <property type="molecule type" value="Genomic_DNA"/>
</dbReference>
<name>A0A9E8MN19_9MICO</name>
<dbReference type="GO" id="GO:0000976">
    <property type="term" value="F:transcription cis-regulatory region binding"/>
    <property type="evidence" value="ECO:0007669"/>
    <property type="project" value="TreeGrafter"/>
</dbReference>
<dbReference type="Gene3D" id="1.10.357.10">
    <property type="entry name" value="Tetracycline Repressor, domain 2"/>
    <property type="match status" value="1"/>
</dbReference>
<dbReference type="AlphaFoldDB" id="A0A9E8MN19"/>
<dbReference type="Pfam" id="PF00440">
    <property type="entry name" value="TetR_N"/>
    <property type="match status" value="1"/>
</dbReference>
<feature type="domain" description="HTH tetR-type" evidence="6">
    <location>
        <begin position="20"/>
        <end position="80"/>
    </location>
</feature>
<evidence type="ECO:0000313" key="8">
    <source>
        <dbReference type="Proteomes" id="UP001164706"/>
    </source>
</evidence>
<dbReference type="PANTHER" id="PTHR30055">
    <property type="entry name" value="HTH-TYPE TRANSCRIPTIONAL REGULATOR RUTR"/>
    <property type="match status" value="1"/>
</dbReference>
<evidence type="ECO:0000256" key="1">
    <source>
        <dbReference type="ARBA" id="ARBA00023015"/>
    </source>
</evidence>
<dbReference type="Proteomes" id="UP001164706">
    <property type="component" value="Chromosome"/>
</dbReference>
<dbReference type="PANTHER" id="PTHR30055:SF234">
    <property type="entry name" value="HTH-TYPE TRANSCRIPTIONAL REGULATOR BETI"/>
    <property type="match status" value="1"/>
</dbReference>
<evidence type="ECO:0000259" key="6">
    <source>
        <dbReference type="PROSITE" id="PS50977"/>
    </source>
</evidence>
<feature type="region of interest" description="Disordered" evidence="5">
    <location>
        <begin position="1"/>
        <end position="23"/>
    </location>
</feature>
<dbReference type="KEGG" id="mdb:OVN18_05785"/>
<accession>A0A9E8MN19</accession>
<dbReference type="GO" id="GO:0003700">
    <property type="term" value="F:DNA-binding transcription factor activity"/>
    <property type="evidence" value="ECO:0007669"/>
    <property type="project" value="TreeGrafter"/>
</dbReference>
<dbReference type="SUPFAM" id="SSF46689">
    <property type="entry name" value="Homeodomain-like"/>
    <property type="match status" value="1"/>
</dbReference>
<sequence length="212" mass="22820">MTDETPSATTPDQHPTTQTPSTRDRILIAAATMIGENPAARLSVRAVAARAEVSVGSLRHFFPDQRALLDEVLERMFRLVMPDGDIDDASLPAAERLVTGLRQILDRAGIGEGARELWRSTLRTYLDEAPAASTIESYLALESAGRRRIESWLAALAEEGALLDGDREAQARFLSSVVNGLAVERALPMDAAAAAAEATTLRYAVSAVVRAH</sequence>
<dbReference type="InterPro" id="IPR009057">
    <property type="entry name" value="Homeodomain-like_sf"/>
</dbReference>
<dbReference type="PROSITE" id="PS50977">
    <property type="entry name" value="HTH_TETR_2"/>
    <property type="match status" value="1"/>
</dbReference>
<evidence type="ECO:0000256" key="5">
    <source>
        <dbReference type="SAM" id="MobiDB-lite"/>
    </source>
</evidence>
<evidence type="ECO:0000256" key="2">
    <source>
        <dbReference type="ARBA" id="ARBA00023125"/>
    </source>
</evidence>
<gene>
    <name evidence="7" type="ORF">OVN18_05785</name>
</gene>
<keyword evidence="3" id="KW-0804">Transcription</keyword>
<dbReference type="InterPro" id="IPR050109">
    <property type="entry name" value="HTH-type_TetR-like_transc_reg"/>
</dbReference>
<reference evidence="7" key="1">
    <citation type="submission" date="2022-11" db="EMBL/GenBank/DDBJ databases">
        <title>Description of Microcella daejonensis nov. sp, isolated from riverside soil.</title>
        <authorList>
            <person name="Molina K.M."/>
            <person name="Kim S.B."/>
        </authorList>
    </citation>
    <scope>NUCLEOTIDE SEQUENCE</scope>
    <source>
        <strain evidence="7">MMS21-STM12</strain>
    </source>
</reference>
<proteinExistence type="predicted"/>
<dbReference type="RefSeq" id="WP_267782601.1">
    <property type="nucleotide sequence ID" value="NZ_CP113089.1"/>
</dbReference>
<evidence type="ECO:0000256" key="3">
    <source>
        <dbReference type="ARBA" id="ARBA00023163"/>
    </source>
</evidence>
<keyword evidence="1" id="KW-0805">Transcription regulation</keyword>
<protein>
    <submittedName>
        <fullName evidence="7">TetR/AcrR family transcriptional regulator</fullName>
    </submittedName>
</protein>
<evidence type="ECO:0000313" key="7">
    <source>
        <dbReference type="EMBL" id="WAB82511.1"/>
    </source>
</evidence>